<feature type="transmembrane region" description="Helical" evidence="1">
    <location>
        <begin position="54"/>
        <end position="75"/>
    </location>
</feature>
<keyword evidence="1" id="KW-0472">Membrane</keyword>
<reference evidence="2 3" key="1">
    <citation type="submission" date="2014-11" db="EMBL/GenBank/DDBJ databases">
        <title>Complete Genome Sequence of Pseudoalteromonas sp. Strain OCN003 Isolated from Kaneohe Bay, Oahu, Hawaii.</title>
        <authorList>
            <person name="Beurmann S."/>
            <person name="Videau P."/>
            <person name="Ushijima B."/>
            <person name="Smith A.M."/>
            <person name="Aeby G.S."/>
            <person name="Callahan S.M."/>
            <person name="Belcaid M."/>
        </authorList>
    </citation>
    <scope>NUCLEOTIDE SEQUENCE [LARGE SCALE GENOMIC DNA]</scope>
    <source>
        <strain evidence="2 3">OCN003</strain>
    </source>
</reference>
<feature type="transmembrane region" description="Helical" evidence="1">
    <location>
        <begin position="29"/>
        <end position="47"/>
    </location>
</feature>
<evidence type="ECO:0000313" key="2">
    <source>
        <dbReference type="EMBL" id="AIY67259.1"/>
    </source>
</evidence>
<organism evidence="2 3">
    <name type="scientific">Pseudoalteromonas piratica</name>
    <dbReference type="NCBI Taxonomy" id="1348114"/>
    <lineage>
        <taxon>Bacteria</taxon>
        <taxon>Pseudomonadati</taxon>
        <taxon>Pseudomonadota</taxon>
        <taxon>Gammaproteobacteria</taxon>
        <taxon>Alteromonadales</taxon>
        <taxon>Pseudoalteromonadaceae</taxon>
        <taxon>Pseudoalteromonas</taxon>
    </lineage>
</organism>
<dbReference type="OrthoDB" id="8537043at2"/>
<keyword evidence="3" id="KW-1185">Reference proteome</keyword>
<proteinExistence type="predicted"/>
<keyword evidence="1" id="KW-1133">Transmembrane helix</keyword>
<feature type="transmembrane region" description="Helical" evidence="1">
    <location>
        <begin position="164"/>
        <end position="187"/>
    </location>
</feature>
<accession>A0A0A7EKT5</accession>
<dbReference type="EMBL" id="CP009889">
    <property type="protein sequence ID" value="AIY67259.1"/>
    <property type="molecule type" value="Genomic_DNA"/>
</dbReference>
<dbReference type="STRING" id="1348114.OM33_19595"/>
<protein>
    <recommendedName>
        <fullName evidence="4">DNA gyrase subunit B</fullName>
    </recommendedName>
</protein>
<feature type="transmembrane region" description="Helical" evidence="1">
    <location>
        <begin position="141"/>
        <end position="158"/>
    </location>
</feature>
<feature type="transmembrane region" description="Helical" evidence="1">
    <location>
        <begin position="5"/>
        <end position="23"/>
    </location>
</feature>
<keyword evidence="1" id="KW-0812">Transmembrane</keyword>
<name>A0A0A7EKT5_9GAMM</name>
<evidence type="ECO:0008006" key="4">
    <source>
        <dbReference type="Google" id="ProtNLM"/>
    </source>
</evidence>
<dbReference type="HOGENOM" id="CLU_108379_0_0_6"/>
<evidence type="ECO:0000313" key="3">
    <source>
        <dbReference type="Proteomes" id="UP000030341"/>
    </source>
</evidence>
<dbReference type="RefSeq" id="WP_040136101.1">
    <property type="nucleotide sequence ID" value="NZ_CP009889.1"/>
</dbReference>
<dbReference type="AlphaFoldDB" id="A0A0A7EKT5"/>
<evidence type="ECO:0000256" key="1">
    <source>
        <dbReference type="SAM" id="Phobius"/>
    </source>
</evidence>
<gene>
    <name evidence="2" type="ORF">OM33_19595</name>
</gene>
<dbReference type="KEGG" id="pseo:OM33_19595"/>
<sequence length="199" mass="22453">MTKAILNTLFIGLLLAYPVLIYFGLQHFSLTSIAPLLLVAIIGRYLFSKSASKTMPWLLPATILGTGCVLLAWFLNNSKITLFYPVLISTTMLMTFAYSLFKGPSVIESFALLEEKRKAKDNEQVTLPLHVVNYTRNVTKVWCAFFSINIVISMYTILSDDLALWTLYNGLIAYIFMGLLMTGELIVRHFAKKRHGLQS</sequence>
<dbReference type="eggNOG" id="COG4648">
    <property type="taxonomic scope" value="Bacteria"/>
</dbReference>
<feature type="transmembrane region" description="Helical" evidence="1">
    <location>
        <begin position="81"/>
        <end position="101"/>
    </location>
</feature>
<dbReference type="Proteomes" id="UP000030341">
    <property type="component" value="Chromosome 2"/>
</dbReference>